<evidence type="ECO:0008006" key="4">
    <source>
        <dbReference type="Google" id="ProtNLM"/>
    </source>
</evidence>
<evidence type="ECO:0000313" key="2">
    <source>
        <dbReference type="EMBL" id="MET3633401.1"/>
    </source>
</evidence>
<reference evidence="2 3" key="1">
    <citation type="submission" date="2024-06" db="EMBL/GenBank/DDBJ databases">
        <title>Genomic Encyclopedia of Type Strains, Phase IV (KMG-IV): sequencing the most valuable type-strain genomes for metagenomic binning, comparative biology and taxonomic classification.</title>
        <authorList>
            <person name="Goeker M."/>
        </authorList>
    </citation>
    <scope>NUCLEOTIDE SEQUENCE [LARGE SCALE GENOMIC DNA]</scope>
    <source>
        <strain evidence="2 3">DSM 28302</strain>
    </source>
</reference>
<keyword evidence="1" id="KW-0472">Membrane</keyword>
<sequence>MDFGLKYVARHLLFILLVAILCLIFLAIGLMLGYSIFGQGDNPFAILSPNKWSDIFAKFTG</sequence>
<accession>A0ABV2JF61</accession>
<name>A0ABV2JF61_9STRE</name>
<feature type="transmembrane region" description="Helical" evidence="1">
    <location>
        <begin position="12"/>
        <end position="37"/>
    </location>
</feature>
<keyword evidence="1" id="KW-1133">Transmembrane helix</keyword>
<organism evidence="2 3">
    <name type="scientific">Streptococcus porcorum</name>
    <dbReference type="NCBI Taxonomy" id="701526"/>
    <lineage>
        <taxon>Bacteria</taxon>
        <taxon>Bacillati</taxon>
        <taxon>Bacillota</taxon>
        <taxon>Bacilli</taxon>
        <taxon>Lactobacillales</taxon>
        <taxon>Streptococcaceae</taxon>
        <taxon>Streptococcus</taxon>
    </lineage>
</organism>
<proteinExistence type="predicted"/>
<gene>
    <name evidence="2" type="ORF">ABID28_000031</name>
</gene>
<dbReference type="EMBL" id="JBEPLN010000001">
    <property type="protein sequence ID" value="MET3633401.1"/>
    <property type="molecule type" value="Genomic_DNA"/>
</dbReference>
<dbReference type="RefSeq" id="WP_354366952.1">
    <property type="nucleotide sequence ID" value="NZ_JBEPLN010000001.1"/>
</dbReference>
<dbReference type="Proteomes" id="UP001549037">
    <property type="component" value="Unassembled WGS sequence"/>
</dbReference>
<keyword evidence="1" id="KW-0812">Transmembrane</keyword>
<evidence type="ECO:0000256" key="1">
    <source>
        <dbReference type="SAM" id="Phobius"/>
    </source>
</evidence>
<dbReference type="Pfam" id="PF11772">
    <property type="entry name" value="EpuA"/>
    <property type="match status" value="1"/>
</dbReference>
<protein>
    <recommendedName>
        <fullName evidence="4">DNA-directed RNA polymerase subunit beta</fullName>
    </recommendedName>
</protein>
<evidence type="ECO:0000313" key="3">
    <source>
        <dbReference type="Proteomes" id="UP001549037"/>
    </source>
</evidence>
<dbReference type="InterPro" id="IPR024596">
    <property type="entry name" value="RNApol_su_b/EpuA"/>
</dbReference>
<comment type="caution">
    <text evidence="2">The sequence shown here is derived from an EMBL/GenBank/DDBJ whole genome shotgun (WGS) entry which is preliminary data.</text>
</comment>
<keyword evidence="3" id="KW-1185">Reference proteome</keyword>